<evidence type="ECO:0000313" key="1">
    <source>
        <dbReference type="EMBL" id="MDR6844368.1"/>
    </source>
</evidence>
<dbReference type="Pfam" id="PF08713">
    <property type="entry name" value="DNA_alkylation"/>
    <property type="match status" value="1"/>
</dbReference>
<protein>
    <submittedName>
        <fullName evidence="1">3-methyladenine DNA glycosylase AlkD</fullName>
    </submittedName>
</protein>
<proteinExistence type="predicted"/>
<dbReference type="InterPro" id="IPR016024">
    <property type="entry name" value="ARM-type_fold"/>
</dbReference>
<dbReference type="Gene3D" id="1.25.40.290">
    <property type="entry name" value="ARM repeat domains"/>
    <property type="match status" value="1"/>
</dbReference>
<dbReference type="RefSeq" id="WP_310004673.1">
    <property type="nucleotide sequence ID" value="NZ_JAVDTX010000002.1"/>
</dbReference>
<name>A0ABU1S003_9FLAO</name>
<organism evidence="1 2">
    <name type="scientific">Flavobacterium granuli</name>
    <dbReference type="NCBI Taxonomy" id="280093"/>
    <lineage>
        <taxon>Bacteria</taxon>
        <taxon>Pseudomonadati</taxon>
        <taxon>Bacteroidota</taxon>
        <taxon>Flavobacteriia</taxon>
        <taxon>Flavobacteriales</taxon>
        <taxon>Flavobacteriaceae</taxon>
        <taxon>Flavobacterium</taxon>
    </lineage>
</organism>
<dbReference type="SUPFAM" id="SSF48371">
    <property type="entry name" value="ARM repeat"/>
    <property type="match status" value="1"/>
</dbReference>
<dbReference type="EMBL" id="JAVDTX010000002">
    <property type="protein sequence ID" value="MDR6844368.1"/>
    <property type="molecule type" value="Genomic_DNA"/>
</dbReference>
<accession>A0ABU1S003</accession>
<keyword evidence="2" id="KW-1185">Reference proteome</keyword>
<dbReference type="InterPro" id="IPR014825">
    <property type="entry name" value="DNA_alkylation"/>
</dbReference>
<sequence length="222" mass="26172">MNFIPSLEKAFTENSNAENAVAMSKYMKNNFQFFGIKTEERRQIFKKIWIENQKEVSDNPREIALFLYSKKERELHYCALEILIKSMKKNYIKEDIQLIEKIIINNSWWDSVDVIAKFILGDYLQQFPLETNAVISHFSNSENMWLNRSVILFQLGYKEKTNFDLLKSVCEKHKTSTEFFIQKAIGWALREFAKTDSEAVENFVSVSKLKKLSKKEALKNIK</sequence>
<dbReference type="Proteomes" id="UP001261871">
    <property type="component" value="Unassembled WGS sequence"/>
</dbReference>
<reference evidence="1 2" key="1">
    <citation type="submission" date="2023-07" db="EMBL/GenBank/DDBJ databases">
        <title>Sorghum-associated microbial communities from plants grown in Nebraska, USA.</title>
        <authorList>
            <person name="Schachtman D."/>
        </authorList>
    </citation>
    <scope>NUCLEOTIDE SEQUENCE [LARGE SCALE GENOMIC DNA]</scope>
    <source>
        <strain evidence="1 2">BE124</strain>
    </source>
</reference>
<gene>
    <name evidence="1" type="ORF">J2W95_001059</name>
</gene>
<evidence type="ECO:0000313" key="2">
    <source>
        <dbReference type="Proteomes" id="UP001261871"/>
    </source>
</evidence>
<dbReference type="PANTHER" id="PTHR34070:SF1">
    <property type="entry name" value="DNA ALKYLATION REPAIR PROTEIN"/>
    <property type="match status" value="1"/>
</dbReference>
<dbReference type="CDD" id="cd07064">
    <property type="entry name" value="AlkD_like_1"/>
    <property type="match status" value="1"/>
</dbReference>
<comment type="caution">
    <text evidence="1">The sequence shown here is derived from an EMBL/GenBank/DDBJ whole genome shotgun (WGS) entry which is preliminary data.</text>
</comment>
<dbReference type="PANTHER" id="PTHR34070">
    <property type="entry name" value="ARMADILLO-TYPE FOLD"/>
    <property type="match status" value="1"/>
</dbReference>
<dbReference type="Gene3D" id="1.20.1660.10">
    <property type="entry name" value="Hypothetical protein (EF3068)"/>
    <property type="match status" value="1"/>
</dbReference>